<dbReference type="HOGENOM" id="CLU_188691_0_0_1"/>
<accession>U7DXY4</accession>
<dbReference type="EMBL" id="CM009292">
    <property type="protein sequence ID" value="PNT43136.1"/>
    <property type="molecule type" value="Genomic_DNA"/>
</dbReference>
<name>U7DXY4_POPTR</name>
<evidence type="ECO:0000313" key="1">
    <source>
        <dbReference type="EMBL" id="PNT43136.1"/>
    </source>
</evidence>
<keyword evidence="2" id="KW-1185">Reference proteome</keyword>
<dbReference type="Proteomes" id="UP000006729">
    <property type="component" value="Chromosome 3"/>
</dbReference>
<reference evidence="1 2" key="1">
    <citation type="journal article" date="2006" name="Science">
        <title>The genome of black cottonwood, Populus trichocarpa (Torr. &amp; Gray).</title>
        <authorList>
            <person name="Tuskan G.A."/>
            <person name="Difazio S."/>
            <person name="Jansson S."/>
            <person name="Bohlmann J."/>
            <person name="Grigoriev I."/>
            <person name="Hellsten U."/>
            <person name="Putnam N."/>
            <person name="Ralph S."/>
            <person name="Rombauts S."/>
            <person name="Salamov A."/>
            <person name="Schein J."/>
            <person name="Sterck L."/>
            <person name="Aerts A."/>
            <person name="Bhalerao R.R."/>
            <person name="Bhalerao R.P."/>
            <person name="Blaudez D."/>
            <person name="Boerjan W."/>
            <person name="Brun A."/>
            <person name="Brunner A."/>
            <person name="Busov V."/>
            <person name="Campbell M."/>
            <person name="Carlson J."/>
            <person name="Chalot M."/>
            <person name="Chapman J."/>
            <person name="Chen G.L."/>
            <person name="Cooper D."/>
            <person name="Coutinho P.M."/>
            <person name="Couturier J."/>
            <person name="Covert S."/>
            <person name="Cronk Q."/>
            <person name="Cunningham R."/>
            <person name="Davis J."/>
            <person name="Degroeve S."/>
            <person name="Dejardin A."/>
            <person name="Depamphilis C."/>
            <person name="Detter J."/>
            <person name="Dirks B."/>
            <person name="Dubchak I."/>
            <person name="Duplessis S."/>
            <person name="Ehlting J."/>
            <person name="Ellis B."/>
            <person name="Gendler K."/>
            <person name="Goodstein D."/>
            <person name="Gribskov M."/>
            <person name="Grimwood J."/>
            <person name="Groover A."/>
            <person name="Gunter L."/>
            <person name="Hamberger B."/>
            <person name="Heinze B."/>
            <person name="Helariutta Y."/>
            <person name="Henrissat B."/>
            <person name="Holligan D."/>
            <person name="Holt R."/>
            <person name="Huang W."/>
            <person name="Islam-Faridi N."/>
            <person name="Jones S."/>
            <person name="Jones-Rhoades M."/>
            <person name="Jorgensen R."/>
            <person name="Joshi C."/>
            <person name="Kangasjarvi J."/>
            <person name="Karlsson J."/>
            <person name="Kelleher C."/>
            <person name="Kirkpatrick R."/>
            <person name="Kirst M."/>
            <person name="Kohler A."/>
            <person name="Kalluri U."/>
            <person name="Larimer F."/>
            <person name="Leebens-Mack J."/>
            <person name="Leple J.C."/>
            <person name="Locascio P."/>
            <person name="Lou Y."/>
            <person name="Lucas S."/>
            <person name="Martin F."/>
            <person name="Montanini B."/>
            <person name="Napoli C."/>
            <person name="Nelson D.R."/>
            <person name="Nelson C."/>
            <person name="Nieminen K."/>
            <person name="Nilsson O."/>
            <person name="Pereda V."/>
            <person name="Peter G."/>
            <person name="Philippe R."/>
            <person name="Pilate G."/>
            <person name="Poliakov A."/>
            <person name="Razumovskaya J."/>
            <person name="Richardson P."/>
            <person name="Rinaldi C."/>
            <person name="Ritland K."/>
            <person name="Rouze P."/>
            <person name="Ryaboy D."/>
            <person name="Schmutz J."/>
            <person name="Schrader J."/>
            <person name="Segerman B."/>
            <person name="Shin H."/>
            <person name="Siddiqui A."/>
            <person name="Sterky F."/>
            <person name="Terry A."/>
            <person name="Tsai C.J."/>
            <person name="Uberbacher E."/>
            <person name="Unneberg P."/>
            <person name="Vahala J."/>
            <person name="Wall K."/>
            <person name="Wessler S."/>
            <person name="Yang G."/>
            <person name="Yin T."/>
            <person name="Douglas C."/>
            <person name="Marra M."/>
            <person name="Sandberg G."/>
            <person name="Van de Peer Y."/>
            <person name="Rokhsar D."/>
        </authorList>
    </citation>
    <scope>NUCLEOTIDE SEQUENCE [LARGE SCALE GENOMIC DNA]</scope>
    <source>
        <strain evidence="2">cv. Nisqually</strain>
    </source>
</reference>
<gene>
    <name evidence="1" type="ORF">POPTR_003G016900</name>
</gene>
<organism evidence="1 2">
    <name type="scientific">Populus trichocarpa</name>
    <name type="common">Western balsam poplar</name>
    <name type="synonym">Populus balsamifera subsp. trichocarpa</name>
    <dbReference type="NCBI Taxonomy" id="3694"/>
    <lineage>
        <taxon>Eukaryota</taxon>
        <taxon>Viridiplantae</taxon>
        <taxon>Streptophyta</taxon>
        <taxon>Embryophyta</taxon>
        <taxon>Tracheophyta</taxon>
        <taxon>Spermatophyta</taxon>
        <taxon>Magnoliopsida</taxon>
        <taxon>eudicotyledons</taxon>
        <taxon>Gunneridae</taxon>
        <taxon>Pentapetalae</taxon>
        <taxon>rosids</taxon>
        <taxon>fabids</taxon>
        <taxon>Malpighiales</taxon>
        <taxon>Salicaceae</taxon>
        <taxon>Saliceae</taxon>
        <taxon>Populus</taxon>
    </lineage>
</organism>
<dbReference type="AlphaFoldDB" id="U7DXY4"/>
<proteinExistence type="predicted"/>
<evidence type="ECO:0000313" key="2">
    <source>
        <dbReference type="Proteomes" id="UP000006729"/>
    </source>
</evidence>
<dbReference type="InParanoid" id="U7DXY4"/>
<sequence length="90" mass="10197">MLLKGKSFHACPKFEVIFNSRFLRGLKNLPHRITSVPSTETVSAVGNDVSTRRRLYDFFLTGSGFLSLFFTLDLLSMHRVIAFGFGVRLI</sequence>
<protein>
    <submittedName>
        <fullName evidence="1">Uncharacterized protein</fullName>
    </submittedName>
</protein>